<dbReference type="InterPro" id="IPR036047">
    <property type="entry name" value="F-box-like_dom_sf"/>
</dbReference>
<accession>A0AAV2EKS3</accession>
<proteinExistence type="predicted"/>
<reference evidence="2 3" key="1">
    <citation type="submission" date="2024-04" db="EMBL/GenBank/DDBJ databases">
        <authorList>
            <person name="Fracassetti M."/>
        </authorList>
    </citation>
    <scope>NUCLEOTIDE SEQUENCE [LARGE SCALE GENOMIC DNA]</scope>
</reference>
<organism evidence="2 3">
    <name type="scientific">Linum trigynum</name>
    <dbReference type="NCBI Taxonomy" id="586398"/>
    <lineage>
        <taxon>Eukaryota</taxon>
        <taxon>Viridiplantae</taxon>
        <taxon>Streptophyta</taxon>
        <taxon>Embryophyta</taxon>
        <taxon>Tracheophyta</taxon>
        <taxon>Spermatophyta</taxon>
        <taxon>Magnoliopsida</taxon>
        <taxon>eudicotyledons</taxon>
        <taxon>Gunneridae</taxon>
        <taxon>Pentapetalae</taxon>
        <taxon>rosids</taxon>
        <taxon>fabids</taxon>
        <taxon>Malpighiales</taxon>
        <taxon>Linaceae</taxon>
        <taxon>Linum</taxon>
    </lineage>
</organism>
<dbReference type="InterPro" id="IPR055290">
    <property type="entry name" value="At3g26010-like"/>
</dbReference>
<evidence type="ECO:0000313" key="2">
    <source>
        <dbReference type="EMBL" id="CAL1386580.1"/>
    </source>
</evidence>
<evidence type="ECO:0000313" key="3">
    <source>
        <dbReference type="Proteomes" id="UP001497516"/>
    </source>
</evidence>
<keyword evidence="3" id="KW-1185">Reference proteome</keyword>
<dbReference type="EMBL" id="OZ034818">
    <property type="protein sequence ID" value="CAL1386580.1"/>
    <property type="molecule type" value="Genomic_DNA"/>
</dbReference>
<dbReference type="Pfam" id="PF24750">
    <property type="entry name" value="b-prop_At3g26010-like"/>
    <property type="match status" value="1"/>
</dbReference>
<dbReference type="Proteomes" id="UP001497516">
    <property type="component" value="Chromosome 5"/>
</dbReference>
<name>A0AAV2EKS3_9ROSI</name>
<dbReference type="InterPro" id="IPR056592">
    <property type="entry name" value="Beta-prop_At3g26010-like"/>
</dbReference>
<dbReference type="PANTHER" id="PTHR35546">
    <property type="entry name" value="F-BOX PROTEIN INTERACTION DOMAIN PROTEIN-RELATED"/>
    <property type="match status" value="1"/>
</dbReference>
<sequence>MATGNCPLPWDSLSRKRRRADVVNPPPPPISKLGDDLLIEILIRGLTDLRSACLSKPVCKQWNSLISSPAFNRRFVSHHEEPPLLLPSHDPQSIILSFLPVPAEPRQDFRVLDSCNDLLLCGFGDVYQYQIEEEFRRLYLLCNPFTKQWIALPLAPERPIGYLKLAARLVCEPLVSHNLDLGGDDQVTVCSEYRFRVVCVYQDANSTKLDVFCSESGEWTKEALVLDGHVKKPLINAVSCNGELFWVDSSARNGCDLNPHSIVAFNPFRLDIPPTYIDASPVFGMLRWDLSVFGMLRWDFSVSRGALHLVTFEEEKSTFDRSRFVASVWRLEKDRKSWKKLCEGCVRTSSSKYGLAGIQFHCLHPEKSEIVFYNHISDICVVMSCDLSTGRDLEVITEESPVLPPWRLFQARRASCWPSPIPKYEELRALYGRSYDFLVQSSKPPIPEATLDTLLSWVDL</sequence>
<dbReference type="AlphaFoldDB" id="A0AAV2EKS3"/>
<feature type="domain" description="F-box protein At3g26010-like beta-propeller" evidence="1">
    <location>
        <begin position="135"/>
        <end position="390"/>
    </location>
</feature>
<protein>
    <recommendedName>
        <fullName evidence="1">F-box protein At3g26010-like beta-propeller domain-containing protein</fullName>
    </recommendedName>
</protein>
<gene>
    <name evidence="2" type="ORF">LTRI10_LOCUS27618</name>
</gene>
<evidence type="ECO:0000259" key="1">
    <source>
        <dbReference type="Pfam" id="PF24750"/>
    </source>
</evidence>
<dbReference type="PANTHER" id="PTHR35546:SF128">
    <property type="entry name" value="F-BOX ASSOCIATED DOMAIN-CONTAINING PROTEIN"/>
    <property type="match status" value="1"/>
</dbReference>
<dbReference type="SUPFAM" id="SSF81383">
    <property type="entry name" value="F-box domain"/>
    <property type="match status" value="1"/>
</dbReference>